<sequence>MELTADEEAVVFGKSDNVSITELDVDSSTVVVVSSDDEKDSGDGDVLVTGAAVEEMVSVSLVRSGDNAMEETVSTSAEATSDVASGAVAVLESSAIVVGDSDRLADALRELTTGFVDAETISGAAADAEVTSSEDEIPTSVANALVLVTSVLVYGSSTDTTVVEEDGTGSVSNVLIG</sequence>
<accession>A0ABY0FP39</accession>
<gene>
    <name evidence="1" type="ORF">AA0119_g13346</name>
</gene>
<reference evidence="2" key="1">
    <citation type="journal article" date="2019" name="bioRxiv">
        <title>Genomics, evolutionary history and diagnostics of the Alternaria alternata species group including apple and Asian pear pathotypes.</title>
        <authorList>
            <person name="Armitage A.D."/>
            <person name="Cockerton H.M."/>
            <person name="Sreenivasaprasad S."/>
            <person name="Woodhall J.W."/>
            <person name="Lane C.R."/>
            <person name="Harrison R.J."/>
            <person name="Clarkson J.P."/>
        </authorList>
    </citation>
    <scope>NUCLEOTIDE SEQUENCE [LARGE SCALE GENOMIC DNA]</scope>
    <source>
        <strain evidence="2">FERA 635</strain>
    </source>
</reference>
<dbReference type="Proteomes" id="UP000293195">
    <property type="component" value="Unassembled WGS sequence"/>
</dbReference>
<proteinExistence type="predicted"/>
<evidence type="ECO:0000313" key="1">
    <source>
        <dbReference type="EMBL" id="RYN85163.1"/>
    </source>
</evidence>
<name>A0ABY0FP39_9PLEO</name>
<dbReference type="EMBL" id="PDXF01000212">
    <property type="protein sequence ID" value="RYN85163.1"/>
    <property type="molecule type" value="Genomic_DNA"/>
</dbReference>
<keyword evidence="2" id="KW-1185">Reference proteome</keyword>
<evidence type="ECO:0000313" key="2">
    <source>
        <dbReference type="Proteomes" id="UP000293195"/>
    </source>
</evidence>
<protein>
    <submittedName>
        <fullName evidence="1">Uncharacterized protein</fullName>
    </submittedName>
</protein>
<comment type="caution">
    <text evidence="1">The sequence shown here is derived from an EMBL/GenBank/DDBJ whole genome shotgun (WGS) entry which is preliminary data.</text>
</comment>
<organism evidence="1 2">
    <name type="scientific">Alternaria tenuissima</name>
    <dbReference type="NCBI Taxonomy" id="119927"/>
    <lineage>
        <taxon>Eukaryota</taxon>
        <taxon>Fungi</taxon>
        <taxon>Dikarya</taxon>
        <taxon>Ascomycota</taxon>
        <taxon>Pezizomycotina</taxon>
        <taxon>Dothideomycetes</taxon>
        <taxon>Pleosporomycetidae</taxon>
        <taxon>Pleosporales</taxon>
        <taxon>Pleosporineae</taxon>
        <taxon>Pleosporaceae</taxon>
        <taxon>Alternaria</taxon>
        <taxon>Alternaria sect. Alternaria</taxon>
        <taxon>Alternaria alternata complex</taxon>
    </lineage>
</organism>